<dbReference type="AlphaFoldDB" id="A0A0F0CW66"/>
<sequence length="52" mass="5718">MVAIFIGAQVPGHILLTLILVLLYITMVALLRILIKTGIWISCSQVLLIMVV</sequence>
<reference evidence="2 3" key="1">
    <citation type="submission" date="2015-02" db="EMBL/GenBank/DDBJ databases">
        <title>Single-cell genomics of uncultivated deep-branching MTB reveals a conserved set of magnetosome genes.</title>
        <authorList>
            <person name="Kolinko S."/>
            <person name="Richter M."/>
            <person name="Glockner F.O."/>
            <person name="Brachmann A."/>
            <person name="Schuler D."/>
        </authorList>
    </citation>
    <scope>NUCLEOTIDE SEQUENCE [LARGE SCALE GENOMIC DNA]</scope>
    <source>
        <strain evidence="2">SKK-01</strain>
    </source>
</reference>
<protein>
    <submittedName>
        <fullName evidence="2">Uncharacterized protein</fullName>
    </submittedName>
</protein>
<keyword evidence="1" id="KW-0812">Transmembrane</keyword>
<dbReference type="EMBL" id="JYNY01000071">
    <property type="protein sequence ID" value="KJJ85801.1"/>
    <property type="molecule type" value="Genomic_DNA"/>
</dbReference>
<gene>
    <name evidence="2" type="ORF">OMAG_000333</name>
</gene>
<organism evidence="2 3">
    <name type="scientific">Candidatus Omnitrophus magneticus</name>
    <dbReference type="NCBI Taxonomy" id="1609969"/>
    <lineage>
        <taxon>Bacteria</taxon>
        <taxon>Pseudomonadati</taxon>
        <taxon>Candidatus Omnitrophota</taxon>
        <taxon>Candidatus Omnitrophus</taxon>
    </lineage>
</organism>
<evidence type="ECO:0000256" key="1">
    <source>
        <dbReference type="SAM" id="Phobius"/>
    </source>
</evidence>
<evidence type="ECO:0000313" key="2">
    <source>
        <dbReference type="EMBL" id="KJJ85801.1"/>
    </source>
</evidence>
<accession>A0A0F0CW66</accession>
<keyword evidence="1" id="KW-0472">Membrane</keyword>
<keyword evidence="3" id="KW-1185">Reference proteome</keyword>
<feature type="transmembrane region" description="Helical" evidence="1">
    <location>
        <begin position="12"/>
        <end position="35"/>
    </location>
</feature>
<proteinExistence type="predicted"/>
<comment type="caution">
    <text evidence="2">The sequence shown here is derived from an EMBL/GenBank/DDBJ whole genome shotgun (WGS) entry which is preliminary data.</text>
</comment>
<name>A0A0F0CW66_9BACT</name>
<dbReference type="Proteomes" id="UP000033428">
    <property type="component" value="Unassembled WGS sequence"/>
</dbReference>
<evidence type="ECO:0000313" key="3">
    <source>
        <dbReference type="Proteomes" id="UP000033428"/>
    </source>
</evidence>
<keyword evidence="1" id="KW-1133">Transmembrane helix</keyword>